<dbReference type="InterPro" id="IPR050111">
    <property type="entry name" value="C-type_lectin/snaclec_domain"/>
</dbReference>
<gene>
    <name evidence="3" type="ORF">Pla123a_16700</name>
</gene>
<name>A0A5C5YSB6_9BACT</name>
<keyword evidence="4" id="KW-1185">Reference proteome</keyword>
<evidence type="ECO:0000313" key="4">
    <source>
        <dbReference type="Proteomes" id="UP000318478"/>
    </source>
</evidence>
<dbReference type="NCBIfam" id="TIGR02595">
    <property type="entry name" value="PEP_CTERM"/>
    <property type="match status" value="1"/>
</dbReference>
<organism evidence="3 4">
    <name type="scientific">Posidoniimonas polymericola</name>
    <dbReference type="NCBI Taxonomy" id="2528002"/>
    <lineage>
        <taxon>Bacteria</taxon>
        <taxon>Pseudomonadati</taxon>
        <taxon>Planctomycetota</taxon>
        <taxon>Planctomycetia</taxon>
        <taxon>Pirellulales</taxon>
        <taxon>Lacipirellulaceae</taxon>
        <taxon>Posidoniimonas</taxon>
    </lineage>
</organism>
<dbReference type="InterPro" id="IPR016187">
    <property type="entry name" value="CTDL_fold"/>
</dbReference>
<evidence type="ECO:0000259" key="2">
    <source>
        <dbReference type="PROSITE" id="PS50041"/>
    </source>
</evidence>
<feature type="domain" description="C-type lectin" evidence="2">
    <location>
        <begin position="30"/>
        <end position="135"/>
    </location>
</feature>
<dbReference type="Proteomes" id="UP000318478">
    <property type="component" value="Unassembled WGS sequence"/>
</dbReference>
<dbReference type="SUPFAM" id="SSF56436">
    <property type="entry name" value="C-type lectin-like"/>
    <property type="match status" value="1"/>
</dbReference>
<dbReference type="Gene3D" id="3.10.100.10">
    <property type="entry name" value="Mannose-Binding Protein A, subunit A"/>
    <property type="match status" value="1"/>
</dbReference>
<dbReference type="Pfam" id="PF00059">
    <property type="entry name" value="Lectin_C"/>
    <property type="match status" value="1"/>
</dbReference>
<protein>
    <submittedName>
        <fullName evidence="3">Lectin C-type domain protein</fullName>
    </submittedName>
</protein>
<evidence type="ECO:0000313" key="3">
    <source>
        <dbReference type="EMBL" id="TWT77872.1"/>
    </source>
</evidence>
<dbReference type="CDD" id="cd00037">
    <property type="entry name" value="CLECT"/>
    <property type="match status" value="1"/>
</dbReference>
<reference evidence="3 4" key="1">
    <citation type="submission" date="2019-02" db="EMBL/GenBank/DDBJ databases">
        <title>Deep-cultivation of Planctomycetes and their phenomic and genomic characterization uncovers novel biology.</title>
        <authorList>
            <person name="Wiegand S."/>
            <person name="Jogler M."/>
            <person name="Boedeker C."/>
            <person name="Pinto D."/>
            <person name="Vollmers J."/>
            <person name="Rivas-Marin E."/>
            <person name="Kohn T."/>
            <person name="Peeters S.H."/>
            <person name="Heuer A."/>
            <person name="Rast P."/>
            <person name="Oberbeckmann S."/>
            <person name="Bunk B."/>
            <person name="Jeske O."/>
            <person name="Meyerdierks A."/>
            <person name="Storesund J.E."/>
            <person name="Kallscheuer N."/>
            <person name="Luecker S."/>
            <person name="Lage O.M."/>
            <person name="Pohl T."/>
            <person name="Merkel B.J."/>
            <person name="Hornburger P."/>
            <person name="Mueller R.-W."/>
            <person name="Bruemmer F."/>
            <person name="Labrenz M."/>
            <person name="Spormann A.M."/>
            <person name="Op Den Camp H."/>
            <person name="Overmann J."/>
            <person name="Amann R."/>
            <person name="Jetten M.S.M."/>
            <person name="Mascher T."/>
            <person name="Medema M.H."/>
            <person name="Devos D.P."/>
            <person name="Kaster A.-K."/>
            <person name="Ovreas L."/>
            <person name="Rohde M."/>
            <person name="Galperin M.Y."/>
            <person name="Jogler C."/>
        </authorList>
    </citation>
    <scope>NUCLEOTIDE SEQUENCE [LARGE SCALE GENOMIC DNA]</scope>
    <source>
        <strain evidence="3 4">Pla123a</strain>
    </source>
</reference>
<feature type="signal peptide" evidence="1">
    <location>
        <begin position="1"/>
        <end position="20"/>
    </location>
</feature>
<feature type="chain" id="PRO_5022790897" evidence="1">
    <location>
        <begin position="21"/>
        <end position="179"/>
    </location>
</feature>
<dbReference type="SMART" id="SM00034">
    <property type="entry name" value="CLECT"/>
    <property type="match status" value="1"/>
</dbReference>
<dbReference type="InterPro" id="IPR013424">
    <property type="entry name" value="Ice-binding_C"/>
</dbReference>
<dbReference type="EMBL" id="SJPO01000003">
    <property type="protein sequence ID" value="TWT77872.1"/>
    <property type="molecule type" value="Genomic_DNA"/>
</dbReference>
<dbReference type="RefSeq" id="WP_146586098.1">
    <property type="nucleotide sequence ID" value="NZ_SJPO01000003.1"/>
</dbReference>
<proteinExistence type="predicted"/>
<dbReference type="InterPro" id="IPR001304">
    <property type="entry name" value="C-type_lectin-like"/>
</dbReference>
<comment type="caution">
    <text evidence="3">The sequence shown here is derived from an EMBL/GenBank/DDBJ whole genome shotgun (WGS) entry which is preliminary data.</text>
</comment>
<accession>A0A5C5YSB6</accession>
<evidence type="ECO:0000256" key="1">
    <source>
        <dbReference type="SAM" id="SignalP"/>
    </source>
</evidence>
<dbReference type="AlphaFoldDB" id="A0A5C5YSB6"/>
<dbReference type="OrthoDB" id="285457at2"/>
<dbReference type="InterPro" id="IPR016186">
    <property type="entry name" value="C-type_lectin-like/link_sf"/>
</dbReference>
<dbReference type="PANTHER" id="PTHR22803">
    <property type="entry name" value="MANNOSE, PHOSPHOLIPASE, LECTIN RECEPTOR RELATED"/>
    <property type="match status" value="1"/>
</dbReference>
<sequence precursor="true">MRLIAAAIACVLFADISAAAVLDGPIINPANGHSYYLLEPASWTESQAEAELLGGNLVTIDDQEENDWVLITFGGVPGQKYLWLGLNDFAQEGTFEWADSTPIGYTNWFPGEPNNQGGDENAVLFPWNAGGTWNDVNRSGGIGSATVCGVVEVGIPEPATALLLAASVVSLAGVRRRWA</sequence>
<keyword evidence="1" id="KW-0732">Signal</keyword>
<dbReference type="PROSITE" id="PS50041">
    <property type="entry name" value="C_TYPE_LECTIN_2"/>
    <property type="match status" value="1"/>
</dbReference>